<dbReference type="AlphaFoldDB" id="A0A0S2TCA4"/>
<sequence length="225" mass="24711">MTQGDPLNKSTYESARAYLKDALEQMLAAGRSTREFGEFALEKFGDKFIPYLQEFSQDVSKGKIKIKGLGQSAKTAVFGRHVTLEERNQLIREAAYLRAERRGFVGGSPEQDWCLAEQDVDQRLAQETGLVEKGRQALHSASAVMEREFDDIKHVVGRWLEGRPAAPDDTPAKNKAGAKKKAVKKAVKKKAAKTAETKVVKKKAAKKKASKNKKKPASGTAAPPA</sequence>
<feature type="compositionally biased region" description="Basic residues" evidence="1">
    <location>
        <begin position="200"/>
        <end position="216"/>
    </location>
</feature>
<dbReference type="STRING" id="1748243.Tel_05995"/>
<protein>
    <submittedName>
        <fullName evidence="2">Uncharacterized protein</fullName>
    </submittedName>
</protein>
<dbReference type="EMBL" id="CP013099">
    <property type="protein sequence ID" value="ALP52739.1"/>
    <property type="molecule type" value="Genomic_DNA"/>
</dbReference>
<gene>
    <name evidence="2" type="ORF">Tel_05995</name>
</gene>
<name>A0A0S2TCA4_9GAMM</name>
<evidence type="ECO:0000313" key="3">
    <source>
        <dbReference type="Proteomes" id="UP000055136"/>
    </source>
</evidence>
<organism evidence="2 3">
    <name type="scientific">Candidatus Tenderia electrophaga</name>
    <dbReference type="NCBI Taxonomy" id="1748243"/>
    <lineage>
        <taxon>Bacteria</taxon>
        <taxon>Pseudomonadati</taxon>
        <taxon>Pseudomonadota</taxon>
        <taxon>Gammaproteobacteria</taxon>
        <taxon>Candidatus Tenderiales</taxon>
        <taxon>Candidatus Tenderiaceae</taxon>
        <taxon>Candidatus Tenderia</taxon>
    </lineage>
</organism>
<dbReference type="Pfam" id="PF11154">
    <property type="entry name" value="DUF2934"/>
    <property type="match status" value="1"/>
</dbReference>
<reference evidence="2" key="1">
    <citation type="submission" date="2015-10" db="EMBL/GenBank/DDBJ databases">
        <title>Description of Candidatus Tenderia electrophaga gen. nov, sp. nov., an Uncultivated Electroautotroph from a Biocathode Enrichment.</title>
        <authorList>
            <person name="Eddie B.J."/>
            <person name="Malanoski A.P."/>
            <person name="Wang Z."/>
            <person name="Hall R.J."/>
            <person name="Oh S.D."/>
            <person name="Heiner C."/>
            <person name="Lin B."/>
            <person name="Strycharz-Glaven S.M."/>
        </authorList>
    </citation>
    <scope>NUCLEOTIDE SEQUENCE [LARGE SCALE GENOMIC DNA]</scope>
    <source>
        <strain evidence="2">NRL1</strain>
    </source>
</reference>
<proteinExistence type="predicted"/>
<feature type="region of interest" description="Disordered" evidence="1">
    <location>
        <begin position="162"/>
        <end position="225"/>
    </location>
</feature>
<keyword evidence="3" id="KW-1185">Reference proteome</keyword>
<evidence type="ECO:0000256" key="1">
    <source>
        <dbReference type="SAM" id="MobiDB-lite"/>
    </source>
</evidence>
<dbReference type="KEGG" id="tee:Tel_05995"/>
<evidence type="ECO:0000313" key="2">
    <source>
        <dbReference type="EMBL" id="ALP52739.1"/>
    </source>
</evidence>
<dbReference type="Proteomes" id="UP000055136">
    <property type="component" value="Chromosome"/>
</dbReference>
<dbReference type="InterPro" id="IPR021327">
    <property type="entry name" value="DUF2934"/>
</dbReference>
<accession>A0A0S2TCA4</accession>
<feature type="compositionally biased region" description="Basic residues" evidence="1">
    <location>
        <begin position="176"/>
        <end position="192"/>
    </location>
</feature>